<dbReference type="GO" id="GO:0000287">
    <property type="term" value="F:magnesium ion binding"/>
    <property type="evidence" value="ECO:0007669"/>
    <property type="project" value="InterPro"/>
</dbReference>
<dbReference type="SUPFAM" id="SSF52518">
    <property type="entry name" value="Thiamin diphosphate-binding fold (THDP-binding)"/>
    <property type="match status" value="2"/>
</dbReference>
<dbReference type="InterPro" id="IPR011766">
    <property type="entry name" value="TPP_enzyme_TPP-bd"/>
</dbReference>
<evidence type="ECO:0000259" key="6">
    <source>
        <dbReference type="Pfam" id="PF02776"/>
    </source>
</evidence>
<evidence type="ECO:0000313" key="7">
    <source>
        <dbReference type="EMBL" id="SEA08122.1"/>
    </source>
</evidence>
<dbReference type="InterPro" id="IPR012000">
    <property type="entry name" value="Thiamin_PyroP_enz_cen_dom"/>
</dbReference>
<evidence type="ECO:0000259" key="5">
    <source>
        <dbReference type="Pfam" id="PF02775"/>
    </source>
</evidence>
<evidence type="ECO:0000313" key="8">
    <source>
        <dbReference type="Proteomes" id="UP000183253"/>
    </source>
</evidence>
<keyword evidence="8" id="KW-1185">Reference proteome</keyword>
<dbReference type="STRING" id="1033731.SAMN05444145_101482"/>
<dbReference type="Gene3D" id="3.40.50.970">
    <property type="match status" value="2"/>
</dbReference>
<dbReference type="InterPro" id="IPR000399">
    <property type="entry name" value="TPP-bd_CS"/>
</dbReference>
<gene>
    <name evidence="7" type="ORF">SAMN05444145_101482</name>
</gene>
<dbReference type="InterPro" id="IPR047211">
    <property type="entry name" value="POXB-like"/>
</dbReference>
<dbReference type="Gene3D" id="3.40.50.1220">
    <property type="entry name" value="TPP-binding domain"/>
    <property type="match status" value="1"/>
</dbReference>
<dbReference type="OrthoDB" id="4494979at2"/>
<dbReference type="Pfam" id="PF02776">
    <property type="entry name" value="TPP_enzyme_N"/>
    <property type="match status" value="1"/>
</dbReference>
<evidence type="ECO:0000256" key="1">
    <source>
        <dbReference type="ARBA" id="ARBA00007812"/>
    </source>
</evidence>
<dbReference type="Pfam" id="PF02775">
    <property type="entry name" value="TPP_enzyme_C"/>
    <property type="match status" value="1"/>
</dbReference>
<evidence type="ECO:0000256" key="2">
    <source>
        <dbReference type="ARBA" id="ARBA00023052"/>
    </source>
</evidence>
<dbReference type="EMBL" id="FNRI01000001">
    <property type="protein sequence ID" value="SEA08122.1"/>
    <property type="molecule type" value="Genomic_DNA"/>
</dbReference>
<evidence type="ECO:0000256" key="3">
    <source>
        <dbReference type="RuleBase" id="RU362132"/>
    </source>
</evidence>
<protein>
    <submittedName>
        <fullName evidence="7">Pyruvate dehydrogenase (Quinone)</fullName>
    </submittedName>
</protein>
<keyword evidence="7" id="KW-0670">Pyruvate</keyword>
<feature type="domain" description="Thiamine pyrophosphate enzyme N-terminal TPP-binding" evidence="6">
    <location>
        <begin position="4"/>
        <end position="114"/>
    </location>
</feature>
<reference evidence="7 8" key="1">
    <citation type="submission" date="2016-10" db="EMBL/GenBank/DDBJ databases">
        <authorList>
            <person name="de Groot N.N."/>
        </authorList>
    </citation>
    <scope>NUCLEOTIDE SEQUENCE [LARGE SCALE GENOMIC DNA]</scope>
    <source>
        <strain evidence="7 8">DSM 25383</strain>
    </source>
</reference>
<dbReference type="PANTHER" id="PTHR42981:SF2">
    <property type="entry name" value="PYRUVATE DEHYDROGENASE [UBIQUINONE]"/>
    <property type="match status" value="1"/>
</dbReference>
<dbReference type="GO" id="GO:0019752">
    <property type="term" value="P:carboxylic acid metabolic process"/>
    <property type="evidence" value="ECO:0007669"/>
    <property type="project" value="UniProtKB-ARBA"/>
</dbReference>
<dbReference type="SUPFAM" id="SSF52467">
    <property type="entry name" value="DHS-like NAD/FAD-binding domain"/>
    <property type="match status" value="1"/>
</dbReference>
<dbReference type="InterPro" id="IPR029035">
    <property type="entry name" value="DHS-like_NAD/FAD-binding_dom"/>
</dbReference>
<keyword evidence="2 3" id="KW-0786">Thiamine pyrophosphate</keyword>
<name>A0A1H3YB00_9BACT</name>
<accession>A0A1H3YB00</accession>
<comment type="similarity">
    <text evidence="1 3">Belongs to the TPP enzyme family.</text>
</comment>
<dbReference type="Pfam" id="PF00205">
    <property type="entry name" value="TPP_enzyme_M"/>
    <property type="match status" value="1"/>
</dbReference>
<proteinExistence type="inferred from homology"/>
<dbReference type="GO" id="GO:0003824">
    <property type="term" value="F:catalytic activity"/>
    <property type="evidence" value="ECO:0007669"/>
    <property type="project" value="InterPro"/>
</dbReference>
<feature type="domain" description="Thiamine pyrophosphate enzyme TPP-binding" evidence="5">
    <location>
        <begin position="380"/>
        <end position="526"/>
    </location>
</feature>
<dbReference type="PANTHER" id="PTHR42981">
    <property type="entry name" value="PYRUVATE DEHYDROGENASE [UBIQUINONE]"/>
    <property type="match status" value="1"/>
</dbReference>
<dbReference type="CDD" id="cd02014">
    <property type="entry name" value="TPP_POX"/>
    <property type="match status" value="1"/>
</dbReference>
<organism evidence="7 8">
    <name type="scientific">Alistipes timonensis JC136</name>
    <dbReference type="NCBI Taxonomy" id="1033731"/>
    <lineage>
        <taxon>Bacteria</taxon>
        <taxon>Pseudomonadati</taxon>
        <taxon>Bacteroidota</taxon>
        <taxon>Bacteroidia</taxon>
        <taxon>Bacteroidales</taxon>
        <taxon>Rikenellaceae</taxon>
        <taxon>Alistipes</taxon>
    </lineage>
</organism>
<dbReference type="InterPro" id="IPR047212">
    <property type="entry name" value="TPP_POXB-like"/>
</dbReference>
<dbReference type="Proteomes" id="UP000183253">
    <property type="component" value="Unassembled WGS sequence"/>
</dbReference>
<dbReference type="RefSeq" id="WP_010260010.1">
    <property type="nucleotide sequence ID" value="NZ_CAEG01000004.1"/>
</dbReference>
<dbReference type="InterPro" id="IPR012001">
    <property type="entry name" value="Thiamin_PyroP_enz_TPP-bd_dom"/>
</dbReference>
<feature type="domain" description="Thiamine pyrophosphate enzyme central" evidence="4">
    <location>
        <begin position="191"/>
        <end position="318"/>
    </location>
</feature>
<dbReference type="AlphaFoldDB" id="A0A1H3YB00"/>
<evidence type="ECO:0000259" key="4">
    <source>
        <dbReference type="Pfam" id="PF00205"/>
    </source>
</evidence>
<dbReference type="PROSITE" id="PS00187">
    <property type="entry name" value="TPP_ENZYMES"/>
    <property type="match status" value="1"/>
</dbReference>
<dbReference type="InterPro" id="IPR029061">
    <property type="entry name" value="THDP-binding"/>
</dbReference>
<dbReference type="GO" id="GO:0030976">
    <property type="term" value="F:thiamine pyrophosphate binding"/>
    <property type="evidence" value="ECO:0007669"/>
    <property type="project" value="InterPro"/>
</dbReference>
<sequence length="578" mass="62054">MGKKVADQLVETICSAGIRHIYAVTGDSLNEVNDAVRRAGTVRWIHMRHEESGAFAAAAEAELNGLACCAGSSGPGHVHLINGLYDAHRSNCSVLAIASTCPSDQFGTGYFQETSPIRLFDDCSGYNQMAVTPVQFARMLPAALQHALHKREVAVIGLPGDVAACPCAESPGAPGPLPSHSIFRPQDGELRQLAGMIASAERITLFCGIGAREAHDEVVQLASLLKAPVAYSFKSKMEVQYDNPFEIGMTGLLGLPSAYGSMHESDLLILLGTDFPYESFLPQECRIAQVDIRPERIGRRARVELGLAGDVKDTLQALLPMLKEHTDRSFLDRQLKIYRELCDDMVAVASKPGSVGNLAPEYVATLIDRLASDDAIFTVDTGMCCVWGARYLHATGRRRMLGSFNHGSMANALPMAIGAALARPGQEVVALCGDGGLSMLLGDLATIVEYRLPVKIVVFNNRSLGMVKLEMEVAGLPDCQTDMCNPDFEAIARAMGITGFSVDDPAQAEATLLKAFDTPGPVLVSVQTDPNALVMPPKVEFGQMKGFALAMTKLILSGRTDEVVATAKSNLKHLRELI</sequence>